<dbReference type="EMBL" id="HBUF01132071">
    <property type="protein sequence ID" value="CAG6644394.1"/>
    <property type="molecule type" value="Transcribed_RNA"/>
</dbReference>
<dbReference type="EMBL" id="HBUF01132072">
    <property type="protein sequence ID" value="CAG6644395.1"/>
    <property type="molecule type" value="Transcribed_RNA"/>
</dbReference>
<proteinExistence type="predicted"/>
<name>A0A8D8R4X7_9HEMI</name>
<dbReference type="AlphaFoldDB" id="A0A8D8R4X7"/>
<reference evidence="1" key="1">
    <citation type="submission" date="2021-05" db="EMBL/GenBank/DDBJ databases">
        <authorList>
            <person name="Alioto T."/>
            <person name="Alioto T."/>
            <person name="Gomez Garrido J."/>
        </authorList>
    </citation>
    <scope>NUCLEOTIDE SEQUENCE</scope>
</reference>
<accession>A0A8D8R4X7</accession>
<protein>
    <submittedName>
        <fullName evidence="1">Uncharacterized protein</fullName>
    </submittedName>
</protein>
<sequence>MTKNSMKTITPVANNDLRLMSTWGITAVLPDSSLPPIGMARNGTANTISTRILLTSLLKDKNLGSLLSSGDLNSKSCLFADGFVVSSPSSCSTSLSSLLSLL</sequence>
<organism evidence="1">
    <name type="scientific">Cacopsylla melanoneura</name>
    <dbReference type="NCBI Taxonomy" id="428564"/>
    <lineage>
        <taxon>Eukaryota</taxon>
        <taxon>Metazoa</taxon>
        <taxon>Ecdysozoa</taxon>
        <taxon>Arthropoda</taxon>
        <taxon>Hexapoda</taxon>
        <taxon>Insecta</taxon>
        <taxon>Pterygota</taxon>
        <taxon>Neoptera</taxon>
        <taxon>Paraneoptera</taxon>
        <taxon>Hemiptera</taxon>
        <taxon>Sternorrhyncha</taxon>
        <taxon>Psylloidea</taxon>
        <taxon>Psyllidae</taxon>
        <taxon>Psyllinae</taxon>
        <taxon>Cacopsylla</taxon>
    </lineage>
</organism>
<evidence type="ECO:0000313" key="1">
    <source>
        <dbReference type="EMBL" id="CAG6644394.1"/>
    </source>
</evidence>